<reference evidence="1" key="1">
    <citation type="submission" date="2022-06" db="EMBL/GenBank/DDBJ databases">
        <title>Uncovering the hologenomic basis of an extraordinary plant invasion.</title>
        <authorList>
            <person name="Bieker V.C."/>
            <person name="Martin M.D."/>
            <person name="Gilbert T."/>
            <person name="Hodgins K."/>
            <person name="Battlay P."/>
            <person name="Petersen B."/>
            <person name="Wilson J."/>
        </authorList>
    </citation>
    <scope>NUCLEOTIDE SEQUENCE</scope>
    <source>
        <strain evidence="1">AA19_3_7</strain>
        <tissue evidence="1">Leaf</tissue>
    </source>
</reference>
<sequence>GSVVVVEWWIAGSDGGGVTVKNPEASSGGSLDSQSKQEFWLVSRSWNLVISMPAGAELDTPYALKHTEEVVLDQDLEIEGHLPTEIYASDKSTIETMTSLVEPKLSAKYFLDTLSNGCITGIRFLIQNSFKGPWTHEEDEKVVGTGEKIWLQKWSLMAKYRPGHIEE</sequence>
<protein>
    <submittedName>
        <fullName evidence="1">Uncharacterized protein</fullName>
    </submittedName>
</protein>
<organism evidence="1 2">
    <name type="scientific">Ambrosia artemisiifolia</name>
    <name type="common">Common ragweed</name>
    <dbReference type="NCBI Taxonomy" id="4212"/>
    <lineage>
        <taxon>Eukaryota</taxon>
        <taxon>Viridiplantae</taxon>
        <taxon>Streptophyta</taxon>
        <taxon>Embryophyta</taxon>
        <taxon>Tracheophyta</taxon>
        <taxon>Spermatophyta</taxon>
        <taxon>Magnoliopsida</taxon>
        <taxon>eudicotyledons</taxon>
        <taxon>Gunneridae</taxon>
        <taxon>Pentapetalae</taxon>
        <taxon>asterids</taxon>
        <taxon>campanulids</taxon>
        <taxon>Asterales</taxon>
        <taxon>Asteraceae</taxon>
        <taxon>Asteroideae</taxon>
        <taxon>Heliantheae alliance</taxon>
        <taxon>Heliantheae</taxon>
        <taxon>Ambrosia</taxon>
    </lineage>
</organism>
<dbReference type="AlphaFoldDB" id="A0AAD5DE19"/>
<name>A0AAD5DE19_AMBAR</name>
<dbReference type="EMBL" id="JAMZMK010000193">
    <property type="protein sequence ID" value="KAI7757026.1"/>
    <property type="molecule type" value="Genomic_DNA"/>
</dbReference>
<feature type="non-terminal residue" evidence="1">
    <location>
        <position position="1"/>
    </location>
</feature>
<accession>A0AAD5DE19</accession>
<keyword evidence="2" id="KW-1185">Reference proteome</keyword>
<evidence type="ECO:0000313" key="2">
    <source>
        <dbReference type="Proteomes" id="UP001206925"/>
    </source>
</evidence>
<comment type="caution">
    <text evidence="1">The sequence shown here is derived from an EMBL/GenBank/DDBJ whole genome shotgun (WGS) entry which is preliminary data.</text>
</comment>
<proteinExistence type="predicted"/>
<evidence type="ECO:0000313" key="1">
    <source>
        <dbReference type="EMBL" id="KAI7757026.1"/>
    </source>
</evidence>
<dbReference type="Proteomes" id="UP001206925">
    <property type="component" value="Unassembled WGS sequence"/>
</dbReference>
<gene>
    <name evidence="1" type="ORF">M8C21_007176</name>
</gene>